<evidence type="ECO:0000256" key="1">
    <source>
        <dbReference type="SAM" id="MobiDB-lite"/>
    </source>
</evidence>
<feature type="transmembrane region" description="Helical" evidence="2">
    <location>
        <begin position="107"/>
        <end position="127"/>
    </location>
</feature>
<dbReference type="InterPro" id="IPR043502">
    <property type="entry name" value="DNA/RNA_pol_sf"/>
</dbReference>
<feature type="compositionally biased region" description="Polar residues" evidence="1">
    <location>
        <begin position="489"/>
        <end position="499"/>
    </location>
</feature>
<dbReference type="InterPro" id="IPR000477">
    <property type="entry name" value="RT_dom"/>
</dbReference>
<dbReference type="Pfam" id="PF11255">
    <property type="entry name" value="DUF3054"/>
    <property type="match status" value="1"/>
</dbReference>
<accession>A0A2N9F1U2</accession>
<feature type="compositionally biased region" description="Low complexity" evidence="1">
    <location>
        <begin position="514"/>
        <end position="524"/>
    </location>
</feature>
<dbReference type="Pfam" id="PF00078">
    <property type="entry name" value="RVT_1"/>
    <property type="match status" value="1"/>
</dbReference>
<feature type="domain" description="Reverse transcriptase" evidence="3">
    <location>
        <begin position="761"/>
        <end position="915"/>
    </location>
</feature>
<evidence type="ECO:0000313" key="5">
    <source>
        <dbReference type="EMBL" id="SPC81083.1"/>
    </source>
</evidence>
<proteinExistence type="predicted"/>
<dbReference type="EMBL" id="OIVN01000491">
    <property type="protein sequence ID" value="SPC81083.1"/>
    <property type="molecule type" value="Genomic_DNA"/>
</dbReference>
<keyword evidence="2" id="KW-1133">Transmembrane helix</keyword>
<organism evidence="5">
    <name type="scientific">Fagus sylvatica</name>
    <name type="common">Beechnut</name>
    <dbReference type="NCBI Taxonomy" id="28930"/>
    <lineage>
        <taxon>Eukaryota</taxon>
        <taxon>Viridiplantae</taxon>
        <taxon>Streptophyta</taxon>
        <taxon>Embryophyta</taxon>
        <taxon>Tracheophyta</taxon>
        <taxon>Spermatophyta</taxon>
        <taxon>Magnoliopsida</taxon>
        <taxon>eudicotyledons</taxon>
        <taxon>Gunneridae</taxon>
        <taxon>Pentapetalae</taxon>
        <taxon>rosids</taxon>
        <taxon>fabids</taxon>
        <taxon>Fagales</taxon>
        <taxon>Fagaceae</taxon>
        <taxon>Fagus</taxon>
    </lineage>
</organism>
<dbReference type="InterPro" id="IPR021414">
    <property type="entry name" value="DUF3054"/>
</dbReference>
<keyword evidence="2" id="KW-0472">Membrane</keyword>
<evidence type="ECO:0000259" key="4">
    <source>
        <dbReference type="Pfam" id="PF13966"/>
    </source>
</evidence>
<feature type="transmembrane region" description="Helical" evidence="2">
    <location>
        <begin position="175"/>
        <end position="197"/>
    </location>
</feature>
<dbReference type="PANTHER" id="PTHR35283">
    <property type="entry name" value="T12C22.21 PROTEIN"/>
    <property type="match status" value="1"/>
</dbReference>
<sequence length="1392" mass="154902">MLLLSQAPNLSAKRCSISSSPLNSKFSNSKPFLFSNRKPKLTSTSKPINLTLAKSEGGIDSSSATKPTTPFQNDQTVFVGDNNVPLEGVIQFDKPTSSSFSSRLNKWGWVGLLAGGDVLALLLFAAIGRFSHGFSVFDTETLRTADPFIAGWFLSAYFLGAYAEDGRGMNGVSKGVIAAGKSWALGIPLGILIRAVTSGHFPPYNFIIVTMGSTAVLLIGWRAILYKILPNDKSKKSDVYRRGSPFELFEGRHQRLHRTCYVVFDDLWLGSCQGCLGAVVSQFQRVEFYLIMGGRRWFIVESKSFEFCLDSPGVQIIERGCKNSVSRVTLGKDGAQWFRKNMVAITSQSIDQGFTRTCREAGKVFVLQKNKNDRGRYVSVTEYGYQKRRGSLVIPEGDEGKSHFPPPPTFKGAVTYGNKISGKSAIRRDMSTASSKQISHEVNPRDSKAVIQIQLKLVIGPTGQWEVSQARVVNSEVEAQAKVKPPNPNTTTGPISRPTSLLGKRVTQPTPVWQARSASTQPSRAPSPSPTPKPSSICPSLKKAPEDLSKALTSATLRRLGSDTSHDVQIAGDATKCLLRLLDGRSLGLPVVCPCGGSPSFVVASKLKALKMDLKTWNDEEFGSLDARQASLLATIKLLDELEDDRPLNESERTQRDQAKTDFEKTMLMLAINGEVFTDPTKISSRIVEFYKTLFTDVGVRQPTFDNLPCAQLDSNDAGSLDRIFTEEEVAEAVKNMNGDKAPSPDGFLPILLNTTFIALIPKKPSSVEIKDFRPISLVTGLYKIVAKVLTNRLKLVLGKVVAAPQNAFIQGKQILDSVLIANECLDSRMKLGDPTALCKLDLEKAYDHVDWGFLIYMLWRCGFSQRWRRWIYTCISTAKFSVLVNGTSCGFFPSSCGLRQGDPLSPLLFIIVMALSSVSGLKVNLGKSELVPVGSVPNVEELAGVSGCKVAELPMAYLGLPLGCSFKNPSLWNGIVEKILQCLAGWKRMYLSKGARVTLIKSTLSNLPTYYLSLFPIPMGVANRMEKTQRDFLWGGVGEEFKYHLVSWDRVCEPIRCGGLGIRNLVLFNQALLGKWLWRYALEKEALWRRIVESKYGGMWGGWCTNPGQGPWEMGLISNFGITKWCGETSLKGRFPELFRIASLPEASVKDLALFEGSNFSWNVSFTRSVQDWELESVAEFMDVIYSVLPSQEGVDSIYWKLSSQKVFSVNLFYKRLMAPVDKCYPWKSVWKPLAPSKVNFFIWTASLGKVLTIDNLRKRQLVLLDWCCMCKEAGESIDHLFLHCNIARELWNFVFTLLGLQWVMPRHVVELLACWSGCLCRVSPTALWGLIPHCLLWVIWRERNARSFEDTARSTQEIKQFFLTVLLEWTNASRPLHFTSIFELISQLLL</sequence>
<feature type="transmembrane region" description="Helical" evidence="2">
    <location>
        <begin position="147"/>
        <end position="163"/>
    </location>
</feature>
<dbReference type="Pfam" id="PF13966">
    <property type="entry name" value="zf-RVT"/>
    <property type="match status" value="1"/>
</dbReference>
<feature type="domain" description="Reverse transcriptase zinc-binding" evidence="4">
    <location>
        <begin position="1209"/>
        <end position="1293"/>
    </location>
</feature>
<evidence type="ECO:0008006" key="6">
    <source>
        <dbReference type="Google" id="ProtNLM"/>
    </source>
</evidence>
<reference evidence="5" key="1">
    <citation type="submission" date="2018-02" db="EMBL/GenBank/DDBJ databases">
        <authorList>
            <person name="Cohen D.B."/>
            <person name="Kent A.D."/>
        </authorList>
    </citation>
    <scope>NUCLEOTIDE SEQUENCE</scope>
</reference>
<dbReference type="CDD" id="cd01650">
    <property type="entry name" value="RT_nLTR_like"/>
    <property type="match status" value="1"/>
</dbReference>
<keyword evidence="2" id="KW-0812">Transmembrane</keyword>
<name>A0A2N9F1U2_FAGSY</name>
<dbReference type="SUPFAM" id="SSF56672">
    <property type="entry name" value="DNA/RNA polymerases"/>
    <property type="match status" value="1"/>
</dbReference>
<dbReference type="InterPro" id="IPR026960">
    <property type="entry name" value="RVT-Znf"/>
</dbReference>
<protein>
    <recommendedName>
        <fullName evidence="6">Reverse transcriptase domain-containing protein</fullName>
    </recommendedName>
</protein>
<dbReference type="PANTHER" id="PTHR35283:SF3">
    <property type="entry name" value="T12C22.21 PROTEIN"/>
    <property type="match status" value="1"/>
</dbReference>
<feature type="transmembrane region" description="Helical" evidence="2">
    <location>
        <begin position="203"/>
        <end position="225"/>
    </location>
</feature>
<evidence type="ECO:0000259" key="3">
    <source>
        <dbReference type="Pfam" id="PF00078"/>
    </source>
</evidence>
<gene>
    <name evidence="5" type="ORF">FSB_LOCUS8965</name>
</gene>
<evidence type="ECO:0000256" key="2">
    <source>
        <dbReference type="SAM" id="Phobius"/>
    </source>
</evidence>
<feature type="region of interest" description="Disordered" evidence="1">
    <location>
        <begin position="478"/>
        <end position="542"/>
    </location>
</feature>